<proteinExistence type="predicted"/>
<dbReference type="EMBL" id="LAZR01011480">
    <property type="protein sequence ID" value="KKM61459.1"/>
    <property type="molecule type" value="Genomic_DNA"/>
</dbReference>
<evidence type="ECO:0000313" key="1">
    <source>
        <dbReference type="EMBL" id="KKM61459.1"/>
    </source>
</evidence>
<feature type="non-terminal residue" evidence="1">
    <location>
        <position position="1"/>
    </location>
</feature>
<comment type="caution">
    <text evidence="1">The sequence shown here is derived from an EMBL/GenBank/DDBJ whole genome shotgun (WGS) entry which is preliminary data.</text>
</comment>
<name>A0A0F9IVP7_9ZZZZ</name>
<sequence length="44" mass="4951">HRMVLLDLRQTHPGQQNVQVTYACPGGLRHPGQRWLDDGDEASP</sequence>
<dbReference type="AlphaFoldDB" id="A0A0F9IVP7"/>
<gene>
    <name evidence="1" type="ORF">LCGC14_1531540</name>
</gene>
<accession>A0A0F9IVP7</accession>
<organism evidence="1">
    <name type="scientific">marine sediment metagenome</name>
    <dbReference type="NCBI Taxonomy" id="412755"/>
    <lineage>
        <taxon>unclassified sequences</taxon>
        <taxon>metagenomes</taxon>
        <taxon>ecological metagenomes</taxon>
    </lineage>
</organism>
<reference evidence="1" key="1">
    <citation type="journal article" date="2015" name="Nature">
        <title>Complex archaea that bridge the gap between prokaryotes and eukaryotes.</title>
        <authorList>
            <person name="Spang A."/>
            <person name="Saw J.H."/>
            <person name="Jorgensen S.L."/>
            <person name="Zaremba-Niedzwiedzka K."/>
            <person name="Martijn J."/>
            <person name="Lind A.E."/>
            <person name="van Eijk R."/>
            <person name="Schleper C."/>
            <person name="Guy L."/>
            <person name="Ettema T.J."/>
        </authorList>
    </citation>
    <scope>NUCLEOTIDE SEQUENCE</scope>
</reference>
<protein>
    <submittedName>
        <fullName evidence="1">Uncharacterized protein</fullName>
    </submittedName>
</protein>